<keyword evidence="2" id="KW-1185">Reference proteome</keyword>
<dbReference type="AlphaFoldDB" id="A0A371H1W5"/>
<name>A0A371H1W5_MUCPR</name>
<comment type="caution">
    <text evidence="1">The sequence shown here is derived from an EMBL/GenBank/DDBJ whole genome shotgun (WGS) entry which is preliminary data.</text>
</comment>
<sequence length="67" mass="7462">MYVDYHPINAIRTSFPVWTNYMVHLSFQKLACESKPPNSTFGKVMNGRHPSRPCLVLMSGGTSCLSG</sequence>
<proteinExistence type="predicted"/>
<gene>
    <name evidence="1" type="ORF">CR513_20651</name>
</gene>
<evidence type="ECO:0000313" key="2">
    <source>
        <dbReference type="Proteomes" id="UP000257109"/>
    </source>
</evidence>
<reference evidence="1" key="1">
    <citation type="submission" date="2018-05" db="EMBL/GenBank/DDBJ databases">
        <title>Draft genome of Mucuna pruriens seed.</title>
        <authorList>
            <person name="Nnadi N.E."/>
            <person name="Vos R."/>
            <person name="Hasami M.H."/>
            <person name="Devisetty U.K."/>
            <person name="Aguiy J.C."/>
        </authorList>
    </citation>
    <scope>NUCLEOTIDE SEQUENCE [LARGE SCALE GENOMIC DNA]</scope>
    <source>
        <strain evidence="1">JCA_2017</strain>
    </source>
</reference>
<organism evidence="1 2">
    <name type="scientific">Mucuna pruriens</name>
    <name type="common">Velvet bean</name>
    <name type="synonym">Dolichos pruriens</name>
    <dbReference type="NCBI Taxonomy" id="157652"/>
    <lineage>
        <taxon>Eukaryota</taxon>
        <taxon>Viridiplantae</taxon>
        <taxon>Streptophyta</taxon>
        <taxon>Embryophyta</taxon>
        <taxon>Tracheophyta</taxon>
        <taxon>Spermatophyta</taxon>
        <taxon>Magnoliopsida</taxon>
        <taxon>eudicotyledons</taxon>
        <taxon>Gunneridae</taxon>
        <taxon>Pentapetalae</taxon>
        <taxon>rosids</taxon>
        <taxon>fabids</taxon>
        <taxon>Fabales</taxon>
        <taxon>Fabaceae</taxon>
        <taxon>Papilionoideae</taxon>
        <taxon>50 kb inversion clade</taxon>
        <taxon>NPAAA clade</taxon>
        <taxon>indigoferoid/millettioid clade</taxon>
        <taxon>Phaseoleae</taxon>
        <taxon>Mucuna</taxon>
    </lineage>
</organism>
<accession>A0A371H1W5</accession>
<dbReference type="EMBL" id="QJKJ01003836">
    <property type="protein sequence ID" value="RDX96676.1"/>
    <property type="molecule type" value="Genomic_DNA"/>
</dbReference>
<feature type="non-terminal residue" evidence="1">
    <location>
        <position position="1"/>
    </location>
</feature>
<evidence type="ECO:0000313" key="1">
    <source>
        <dbReference type="EMBL" id="RDX96676.1"/>
    </source>
</evidence>
<dbReference type="Proteomes" id="UP000257109">
    <property type="component" value="Unassembled WGS sequence"/>
</dbReference>
<protein>
    <submittedName>
        <fullName evidence="1">Uncharacterized protein</fullName>
    </submittedName>
</protein>